<dbReference type="Proteomes" id="UP000245202">
    <property type="component" value="Unassembled WGS sequence"/>
</dbReference>
<proteinExistence type="predicted"/>
<dbReference type="RefSeq" id="WP_181376598.1">
    <property type="nucleotide sequence ID" value="NZ_BDQX01000136.1"/>
</dbReference>
<name>A0A2R5ENF1_9BACL</name>
<dbReference type="EMBL" id="BDQX01000136">
    <property type="protein sequence ID" value="GBG08087.1"/>
    <property type="molecule type" value="Genomic_DNA"/>
</dbReference>
<comment type="caution">
    <text evidence="1">The sequence shown here is derived from an EMBL/GenBank/DDBJ whole genome shotgun (WGS) entry which is preliminary data.</text>
</comment>
<dbReference type="AlphaFoldDB" id="A0A2R5ENF1"/>
<accession>A0A2R5ENF1</accession>
<sequence length="62" mass="7243">MDNRVNEVLKQVENLLQGLQPEERQRVLAQLLQRQGYAPGAFAVGKNYDFWFTGEDDVYDRL</sequence>
<gene>
    <name evidence="1" type="ORF">PAT3040_02654</name>
</gene>
<protein>
    <submittedName>
        <fullName evidence="1">Uncharacterized protein</fullName>
    </submittedName>
</protein>
<evidence type="ECO:0000313" key="1">
    <source>
        <dbReference type="EMBL" id="GBG08087.1"/>
    </source>
</evidence>
<organism evidence="1 2">
    <name type="scientific">Paenibacillus agaridevorans</name>
    <dbReference type="NCBI Taxonomy" id="171404"/>
    <lineage>
        <taxon>Bacteria</taxon>
        <taxon>Bacillati</taxon>
        <taxon>Bacillota</taxon>
        <taxon>Bacilli</taxon>
        <taxon>Bacillales</taxon>
        <taxon>Paenibacillaceae</taxon>
        <taxon>Paenibacillus</taxon>
    </lineage>
</organism>
<reference evidence="1 2" key="1">
    <citation type="submission" date="2017-08" db="EMBL/GenBank/DDBJ databases">
        <title>Substantial Increase in Enzyme Production by Combined Drug-Resistance Mutations in Paenibacillus agaridevorans.</title>
        <authorList>
            <person name="Tanaka Y."/>
            <person name="Funane K."/>
            <person name="Hosaka T."/>
            <person name="Shiwa Y."/>
            <person name="Fujita N."/>
            <person name="Miyazaki T."/>
            <person name="Yoshikawa H."/>
            <person name="Murakami K."/>
            <person name="Kasahara K."/>
            <person name="Inaoka T."/>
            <person name="Hiraga Y."/>
            <person name="Ochi K."/>
        </authorList>
    </citation>
    <scope>NUCLEOTIDE SEQUENCE [LARGE SCALE GENOMIC DNA]</scope>
    <source>
        <strain evidence="1 2">T-3040</strain>
    </source>
</reference>
<keyword evidence="2" id="KW-1185">Reference proteome</keyword>
<evidence type="ECO:0000313" key="2">
    <source>
        <dbReference type="Proteomes" id="UP000245202"/>
    </source>
</evidence>